<protein>
    <submittedName>
        <fullName evidence="1">YxeA family protein</fullName>
    </submittedName>
</protein>
<accession>A0ABS2F0Y4</accession>
<sequence>MKRTVAMVIAAIALFAAAFLVVLAGPLGELGSRFGWNFGTYYVQVDNDKCEPTSEDARQRFGEEMTFEYRLEGARDDGSTADLSFLTSRELRDGAYIKCDVWPLLGVRSWEEVAWEAIPEPARENLPEALPVAS</sequence>
<dbReference type="Pfam" id="PF06486">
    <property type="entry name" value="DUF1093"/>
    <property type="match status" value="1"/>
</dbReference>
<dbReference type="NCBIfam" id="TIGR01655">
    <property type="entry name" value="yxeA_fam"/>
    <property type="match status" value="1"/>
</dbReference>
<dbReference type="EMBL" id="JACSNQ010000004">
    <property type="protein sequence ID" value="MBM6774540.1"/>
    <property type="molecule type" value="Genomic_DNA"/>
</dbReference>
<dbReference type="InterPro" id="IPR006542">
    <property type="entry name" value="DUF1093"/>
</dbReference>
<name>A0ABS2F0Y4_9ACTN</name>
<gene>
    <name evidence="1" type="ORF">H9X80_03135</name>
</gene>
<evidence type="ECO:0000313" key="1">
    <source>
        <dbReference type="EMBL" id="MBM6774540.1"/>
    </source>
</evidence>
<dbReference type="Gene3D" id="2.40.50.480">
    <property type="match status" value="1"/>
</dbReference>
<comment type="caution">
    <text evidence="1">The sequence shown here is derived from an EMBL/GenBank/DDBJ whole genome shotgun (WGS) entry which is preliminary data.</text>
</comment>
<proteinExistence type="predicted"/>
<evidence type="ECO:0000313" key="2">
    <source>
        <dbReference type="Proteomes" id="UP000712527"/>
    </source>
</evidence>
<reference evidence="1 2" key="1">
    <citation type="journal article" date="2021" name="Sci. Rep.">
        <title>The distribution of antibiotic resistance genes in chicken gut microbiota commensals.</title>
        <authorList>
            <person name="Juricova H."/>
            <person name="Matiasovicova J."/>
            <person name="Kubasova T."/>
            <person name="Cejkova D."/>
            <person name="Rychlik I."/>
        </authorList>
    </citation>
    <scope>NUCLEOTIDE SEQUENCE [LARGE SCALE GENOMIC DNA]</scope>
    <source>
        <strain evidence="1 2">An794</strain>
    </source>
</reference>
<dbReference type="InterPro" id="IPR036166">
    <property type="entry name" value="YxeA-like_sf"/>
</dbReference>
<organism evidence="1 2">
    <name type="scientific">Olsenella profusa</name>
    <dbReference type="NCBI Taxonomy" id="138595"/>
    <lineage>
        <taxon>Bacteria</taxon>
        <taxon>Bacillati</taxon>
        <taxon>Actinomycetota</taxon>
        <taxon>Coriobacteriia</taxon>
        <taxon>Coriobacteriales</taxon>
        <taxon>Atopobiaceae</taxon>
        <taxon>Olsenella</taxon>
    </lineage>
</organism>
<dbReference type="SUPFAM" id="SSF159121">
    <property type="entry name" value="BC4932-like"/>
    <property type="match status" value="1"/>
</dbReference>
<keyword evidence="2" id="KW-1185">Reference proteome</keyword>
<dbReference type="Proteomes" id="UP000712527">
    <property type="component" value="Unassembled WGS sequence"/>
</dbReference>